<evidence type="ECO:0000256" key="1">
    <source>
        <dbReference type="SAM" id="SignalP"/>
    </source>
</evidence>
<dbReference type="KEGG" id="dhy:DESAM_21512"/>
<protein>
    <recommendedName>
        <fullName evidence="4">ABC transporter substrate binding protein</fullName>
    </recommendedName>
</protein>
<gene>
    <name evidence="2" type="ORF">DESAM_21512</name>
</gene>
<dbReference type="InterPro" id="IPR007487">
    <property type="entry name" value="ABC_transpt-TYRBP-like"/>
</dbReference>
<dbReference type="STRING" id="1121451.DESAM_21512"/>
<dbReference type="OrthoDB" id="5447247at2"/>
<feature type="signal peptide" evidence="1">
    <location>
        <begin position="1"/>
        <end position="26"/>
    </location>
</feature>
<dbReference type="RefSeq" id="WP_015336392.1">
    <property type="nucleotide sequence ID" value="NC_020055.1"/>
</dbReference>
<sequence length="351" mass="38417">MSKFIFLALKAGLLLLLMCSYAIASAQDVKKVFIVQSYSSKNICGAPQRQGVEESLAEHGFDAGSNLRIYDYAMDTKRVNNTPESILKQAEIVLAKIEEVKPDVLVLLDDNAFRTVGLELAGSDMNIVFSGMNGQPEVYNQKKKWLNSREKPGHNITGVYEKLHVTDAFRVQKMILPDLKKVLIISDESPTGKAVMTQVNQEIADIDLGIDFDIKIASSWEDYKSIIGKACADSEIGTIYPAATLLTDKSGGIHSTSDIIRWTVKNCRTPGISINYSFARLGMLGGAGVDFISMGRQAGNMVVEILKGASPGDIAIEDAKRYALVFNLKRAKELGIKIPTDVLMAADVVYK</sequence>
<proteinExistence type="predicted"/>
<organism evidence="2 3">
    <name type="scientific">Maridesulfovibrio hydrothermalis AM13 = DSM 14728</name>
    <dbReference type="NCBI Taxonomy" id="1121451"/>
    <lineage>
        <taxon>Bacteria</taxon>
        <taxon>Pseudomonadati</taxon>
        <taxon>Thermodesulfobacteriota</taxon>
        <taxon>Desulfovibrionia</taxon>
        <taxon>Desulfovibrionales</taxon>
        <taxon>Desulfovibrionaceae</taxon>
        <taxon>Maridesulfovibrio</taxon>
    </lineage>
</organism>
<accession>L0RAK9</accession>
<dbReference type="Gene3D" id="3.40.50.2300">
    <property type="match status" value="2"/>
</dbReference>
<keyword evidence="3" id="KW-1185">Reference proteome</keyword>
<evidence type="ECO:0000313" key="3">
    <source>
        <dbReference type="Proteomes" id="UP000010808"/>
    </source>
</evidence>
<evidence type="ECO:0008006" key="4">
    <source>
        <dbReference type="Google" id="ProtNLM"/>
    </source>
</evidence>
<dbReference type="Pfam" id="PF04392">
    <property type="entry name" value="ABC_sub_bind"/>
    <property type="match status" value="1"/>
</dbReference>
<dbReference type="AlphaFoldDB" id="L0RAK9"/>
<evidence type="ECO:0000313" key="2">
    <source>
        <dbReference type="EMBL" id="CCO23789.1"/>
    </source>
</evidence>
<reference evidence="2 3" key="1">
    <citation type="submission" date="2012-10" db="EMBL/GenBank/DDBJ databases">
        <authorList>
            <person name="Genoscope - CEA"/>
        </authorList>
    </citation>
    <scope>NUCLEOTIDE SEQUENCE [LARGE SCALE GENOMIC DNA]</scope>
    <source>
        <strain evidence="3">AM13 / DSM 14728</strain>
    </source>
</reference>
<name>L0RAK9_9BACT</name>
<dbReference type="PANTHER" id="PTHR35271">
    <property type="entry name" value="ABC TRANSPORTER, SUBSTRATE-BINDING LIPOPROTEIN-RELATED"/>
    <property type="match status" value="1"/>
</dbReference>
<dbReference type="HOGENOM" id="CLU_058196_1_0_7"/>
<dbReference type="PATRIC" id="fig|1121451.3.peg.1752"/>
<keyword evidence="1" id="KW-0732">Signal</keyword>
<feature type="chain" id="PRO_5003947192" description="ABC transporter substrate binding protein" evidence="1">
    <location>
        <begin position="27"/>
        <end position="351"/>
    </location>
</feature>
<dbReference type="PANTHER" id="PTHR35271:SF1">
    <property type="entry name" value="ABC TRANSPORTER, SUBSTRATE-BINDING LIPOPROTEIN"/>
    <property type="match status" value="1"/>
</dbReference>
<dbReference type="Proteomes" id="UP000010808">
    <property type="component" value="Chromosome"/>
</dbReference>
<dbReference type="eggNOG" id="COG2984">
    <property type="taxonomic scope" value="Bacteria"/>
</dbReference>
<dbReference type="EMBL" id="FO203522">
    <property type="protein sequence ID" value="CCO23789.1"/>
    <property type="molecule type" value="Genomic_DNA"/>
</dbReference>